<dbReference type="Proteomes" id="UP001060215">
    <property type="component" value="Chromosome 10"/>
</dbReference>
<comment type="caution">
    <text evidence="1">The sequence shown here is derived from an EMBL/GenBank/DDBJ whole genome shotgun (WGS) entry which is preliminary data.</text>
</comment>
<evidence type="ECO:0000313" key="2">
    <source>
        <dbReference type="Proteomes" id="UP001060215"/>
    </source>
</evidence>
<sequence length="686" mass="78192">MATAIVPPGGRVQGARLDRRNDAMMKQIQATHAPDGCEVDVKALIHVIEDIMHCSTLPIPGLGLPPVSTSQVQLDASEDLTVQNDFTNMLELLAYPIDRISCEIAWNCLGGSDAHTTTLAVFNTLSSYSWEAKVVITFAAFAVNYGEFWLVAQLYPSNPLAKSVALLKQLPDMLEHADSLKPKFEALINLIKAMLDVTKCIMVTAKSHTAIYWTIRSIVACVSQIKNFIGMGHKYIASTTEAWELSSLPHMVNNIYSHLQKQLALCYQHIDEKRYIEAFQMLVSVIETAHIDNKKTVKSLIYAKDDQLTLVDGSNKKRVSIDVLSRKYVLLIISDLDVFHEEHFILDQMYTESRQNRTRPESQYEVVWFPVLDRTIPWNDAKQQKFKAIQASMPWFSLYHPLVDPAVIKYIKEYWHFKKKPLLVVLDQHGKLVNRNAIHMMWIWESMAFPFTSLKEEALWKETTWSIELLADSIDQSIVNWTVDRKYICLYGGEDLEWIRKFTNTAKDVAKAAGITLEMLYVGKSNPREKVRKISNTILGEKLSHILSDPTLIWFFWVRLESMWHSKMQHGKSVENDLIMQEIMTIMSFDGSEQGWAVISHGTAEIAKAKGDNMLTSLTKYEDWKDHANEVGFVNALIENLEGLRTPHHCNRLILPGTTGSIPEKVVCAECGRPMDKFIMYRCCTD</sequence>
<gene>
    <name evidence="1" type="ORF">LOK49_LG10G00264</name>
</gene>
<dbReference type="EMBL" id="CM045767">
    <property type="protein sequence ID" value="KAI7996509.1"/>
    <property type="molecule type" value="Genomic_DNA"/>
</dbReference>
<name>A0ACC0G6P8_9ERIC</name>
<keyword evidence="2" id="KW-1185">Reference proteome</keyword>
<organism evidence="1 2">
    <name type="scientific">Camellia lanceoleosa</name>
    <dbReference type="NCBI Taxonomy" id="1840588"/>
    <lineage>
        <taxon>Eukaryota</taxon>
        <taxon>Viridiplantae</taxon>
        <taxon>Streptophyta</taxon>
        <taxon>Embryophyta</taxon>
        <taxon>Tracheophyta</taxon>
        <taxon>Spermatophyta</taxon>
        <taxon>Magnoliopsida</taxon>
        <taxon>eudicotyledons</taxon>
        <taxon>Gunneridae</taxon>
        <taxon>Pentapetalae</taxon>
        <taxon>asterids</taxon>
        <taxon>Ericales</taxon>
        <taxon>Theaceae</taxon>
        <taxon>Camellia</taxon>
    </lineage>
</organism>
<protein>
    <submittedName>
        <fullName evidence="1">Protein SIEVE ELEMENT OCCLUSION B</fullName>
    </submittedName>
</protein>
<accession>A0ACC0G6P8</accession>
<proteinExistence type="predicted"/>
<reference evidence="1 2" key="1">
    <citation type="journal article" date="2022" name="Plant J.">
        <title>Chromosome-level genome of Camellia lanceoleosa provides a valuable resource for understanding genome evolution and self-incompatibility.</title>
        <authorList>
            <person name="Gong W."/>
            <person name="Xiao S."/>
            <person name="Wang L."/>
            <person name="Liao Z."/>
            <person name="Chang Y."/>
            <person name="Mo W."/>
            <person name="Hu G."/>
            <person name="Li W."/>
            <person name="Zhao G."/>
            <person name="Zhu H."/>
            <person name="Hu X."/>
            <person name="Ji K."/>
            <person name="Xiang X."/>
            <person name="Song Q."/>
            <person name="Yuan D."/>
            <person name="Jin S."/>
            <person name="Zhang L."/>
        </authorList>
    </citation>
    <scope>NUCLEOTIDE SEQUENCE [LARGE SCALE GENOMIC DNA]</scope>
    <source>
        <strain evidence="1">SQ_2022a</strain>
    </source>
</reference>
<evidence type="ECO:0000313" key="1">
    <source>
        <dbReference type="EMBL" id="KAI7996509.1"/>
    </source>
</evidence>